<dbReference type="InterPro" id="IPR050789">
    <property type="entry name" value="Diverse_Enzym_Activities"/>
</dbReference>
<dbReference type="Pfam" id="PF00144">
    <property type="entry name" value="Beta-lactamase"/>
    <property type="match status" value="1"/>
</dbReference>
<evidence type="ECO:0000313" key="2">
    <source>
        <dbReference type="EMBL" id="MBB4102184.1"/>
    </source>
</evidence>
<comment type="caution">
    <text evidence="2">The sequence shown here is derived from an EMBL/GenBank/DDBJ whole genome shotgun (WGS) entry which is preliminary data.</text>
</comment>
<dbReference type="Proteomes" id="UP000584824">
    <property type="component" value="Unassembled WGS sequence"/>
</dbReference>
<dbReference type="RefSeq" id="WP_183789456.1">
    <property type="nucleotide sequence ID" value="NZ_JACIDU010000002.1"/>
</dbReference>
<reference evidence="2 3" key="1">
    <citation type="submission" date="2020-08" db="EMBL/GenBank/DDBJ databases">
        <title>Genomic Encyclopedia of Type Strains, Phase IV (KMG-IV): sequencing the most valuable type-strain genomes for metagenomic binning, comparative biology and taxonomic classification.</title>
        <authorList>
            <person name="Goeker M."/>
        </authorList>
    </citation>
    <scope>NUCLEOTIDE SEQUENCE [LARGE SCALE GENOMIC DNA]</scope>
    <source>
        <strain evidence="2 3">DSM 26385</strain>
    </source>
</reference>
<evidence type="ECO:0000313" key="3">
    <source>
        <dbReference type="Proteomes" id="UP000584824"/>
    </source>
</evidence>
<dbReference type="PANTHER" id="PTHR43283:SF7">
    <property type="entry name" value="BETA-LACTAMASE-RELATED DOMAIN-CONTAINING PROTEIN"/>
    <property type="match status" value="1"/>
</dbReference>
<sequence length="394" mass="43207">MTDRFSETYGFARRDVTLASWRLPPFARFSFQNVAELVPSARIEAVREEVETPVESAAFLASPVGVAGEAAATVQAYLEDTFTDSFVLMKDGRIVAEYYAPWSGPNAPHLVFSISKSLTATLLGILEGLGLFDPALPVSHYIPEAKDSAYGDCSCRNVLDMRVSLDFEEAYLDPDGSFARYRRAMLWNPPEPGAIIEPLLDFLCSLKKKPGEDHGGPFYYVSPNADVLGLLVERASGKRYAEAMSELLWQPLGAKNHAMITVDSVGTPRSAGGVSVTARDLARVGELVRTGGKAGGMQVLPQSWIADMFENGDPEAWKPNGDALITKGRYRSQWYQFGEPEGVFCAIGIHGQWLYVDRASGTVLVKQSSQPNPLDEGLKARNLAFYRAMAERTF</sequence>
<protein>
    <recommendedName>
        <fullName evidence="1">Beta-lactamase-related domain-containing protein</fullName>
    </recommendedName>
</protein>
<keyword evidence="3" id="KW-1185">Reference proteome</keyword>
<evidence type="ECO:0000259" key="1">
    <source>
        <dbReference type="Pfam" id="PF00144"/>
    </source>
</evidence>
<dbReference type="InterPro" id="IPR012338">
    <property type="entry name" value="Beta-lactam/transpept-like"/>
</dbReference>
<name>A0A7W6NZF9_9HYPH</name>
<dbReference type="InterPro" id="IPR001466">
    <property type="entry name" value="Beta-lactam-related"/>
</dbReference>
<gene>
    <name evidence="2" type="ORF">GGQ66_000712</name>
</gene>
<dbReference type="PANTHER" id="PTHR43283">
    <property type="entry name" value="BETA-LACTAMASE-RELATED"/>
    <property type="match status" value="1"/>
</dbReference>
<dbReference type="AlphaFoldDB" id="A0A7W6NZF9"/>
<accession>A0A7W6NZF9</accession>
<feature type="domain" description="Beta-lactamase-related" evidence="1">
    <location>
        <begin position="72"/>
        <end position="380"/>
    </location>
</feature>
<dbReference type="SUPFAM" id="SSF56601">
    <property type="entry name" value="beta-lactamase/transpeptidase-like"/>
    <property type="match status" value="1"/>
</dbReference>
<proteinExistence type="predicted"/>
<dbReference type="EMBL" id="JACIDU010000002">
    <property type="protein sequence ID" value="MBB4102184.1"/>
    <property type="molecule type" value="Genomic_DNA"/>
</dbReference>
<dbReference type="Gene3D" id="3.40.710.10">
    <property type="entry name" value="DD-peptidase/beta-lactamase superfamily"/>
    <property type="match status" value="1"/>
</dbReference>
<organism evidence="2 3">
    <name type="scientific">Allorhizobium borbori</name>
    <dbReference type="NCBI Taxonomy" id="485907"/>
    <lineage>
        <taxon>Bacteria</taxon>
        <taxon>Pseudomonadati</taxon>
        <taxon>Pseudomonadota</taxon>
        <taxon>Alphaproteobacteria</taxon>
        <taxon>Hyphomicrobiales</taxon>
        <taxon>Rhizobiaceae</taxon>
        <taxon>Rhizobium/Agrobacterium group</taxon>
        <taxon>Allorhizobium</taxon>
    </lineage>
</organism>